<feature type="transmembrane region" description="Helical" evidence="11">
    <location>
        <begin position="452"/>
        <end position="471"/>
    </location>
</feature>
<dbReference type="GO" id="GO:0005524">
    <property type="term" value="F:ATP binding"/>
    <property type="evidence" value="ECO:0007669"/>
    <property type="project" value="UniProtKB-KW"/>
</dbReference>
<proteinExistence type="predicted"/>
<dbReference type="InterPro" id="IPR052023">
    <property type="entry name" value="Histidine_kinase_KdpD"/>
</dbReference>
<feature type="domain" description="UspA" evidence="12">
    <location>
        <begin position="256"/>
        <end position="377"/>
    </location>
</feature>
<evidence type="ECO:0000256" key="9">
    <source>
        <dbReference type="ARBA" id="ARBA00023012"/>
    </source>
</evidence>
<dbReference type="EMBL" id="CP002772">
    <property type="protein sequence ID" value="AEG18143.1"/>
    <property type="molecule type" value="Genomic_DNA"/>
</dbReference>
<feature type="domain" description="Signal transduction histidine kinase osmosensitive K+ channel sensor N-terminal" evidence="13">
    <location>
        <begin position="27"/>
        <end position="234"/>
    </location>
</feature>
<dbReference type="SUPFAM" id="SSF55781">
    <property type="entry name" value="GAF domain-like"/>
    <property type="match status" value="1"/>
</dbReference>
<comment type="subcellular location">
    <subcellularLocation>
        <location evidence="1">Membrane</location>
        <topology evidence="1">Multi-pass membrane protein</topology>
    </subcellularLocation>
</comment>
<evidence type="ECO:0000256" key="8">
    <source>
        <dbReference type="ARBA" id="ARBA00022989"/>
    </source>
</evidence>
<dbReference type="GO" id="GO:0000155">
    <property type="term" value="F:phosphorelay sensor kinase activity"/>
    <property type="evidence" value="ECO:0007669"/>
    <property type="project" value="InterPro"/>
</dbReference>
<keyword evidence="2" id="KW-0597">Phosphoprotein</keyword>
<dbReference type="HOGENOM" id="CLU_000445_113_1_2"/>
<feature type="transmembrane region" description="Helical" evidence="11">
    <location>
        <begin position="483"/>
        <end position="501"/>
    </location>
</feature>
<dbReference type="GO" id="GO:0005886">
    <property type="term" value="C:plasma membrane"/>
    <property type="evidence" value="ECO:0007669"/>
    <property type="project" value="TreeGrafter"/>
</dbReference>
<keyword evidence="3" id="KW-0808">Transferase</keyword>
<keyword evidence="7" id="KW-0067">ATP-binding</keyword>
<dbReference type="InterPro" id="IPR027417">
    <property type="entry name" value="P-loop_NTPase"/>
</dbReference>
<evidence type="ECO:0000256" key="6">
    <source>
        <dbReference type="ARBA" id="ARBA00022777"/>
    </source>
</evidence>
<protein>
    <submittedName>
        <fullName evidence="16">Osmosensitive K+ channel signal transduction histidine kinase, sensor subunit KdpD</fullName>
    </submittedName>
</protein>
<keyword evidence="16" id="KW-0813">Transport</keyword>
<reference evidence="16 17" key="1">
    <citation type="journal article" date="2014" name="Int. J. Syst. Evol. Microbiol.">
        <title>Methanobacterium paludis sp. nov. and a novel strain of Methanobacterium lacus isolated from northern peatlands.</title>
        <authorList>
            <person name="Cadillo-Quiroz H."/>
            <person name="Brauer S.L."/>
            <person name="Goodson N."/>
            <person name="Yavitt J.B."/>
            <person name="Zinder S.H."/>
        </authorList>
    </citation>
    <scope>NUCLEOTIDE SEQUENCE [LARGE SCALE GENOMIC DNA]</scope>
    <source>
        <strain evidence="17">DSM 25820 / JCM 18151 / SWAN1</strain>
    </source>
</reference>
<evidence type="ECO:0000256" key="10">
    <source>
        <dbReference type="ARBA" id="ARBA00023136"/>
    </source>
</evidence>
<dbReference type="Gene3D" id="3.30.450.40">
    <property type="match status" value="1"/>
</dbReference>
<evidence type="ECO:0000256" key="2">
    <source>
        <dbReference type="ARBA" id="ARBA00022553"/>
    </source>
</evidence>
<dbReference type="FunFam" id="3.40.50.300:FF:000483">
    <property type="entry name" value="Sensor histidine kinase KdpD"/>
    <property type="match status" value="1"/>
</dbReference>
<keyword evidence="16" id="KW-0407">Ion channel</keyword>
<evidence type="ECO:0000256" key="7">
    <source>
        <dbReference type="ARBA" id="ARBA00022840"/>
    </source>
</evidence>
<dbReference type="InterPro" id="IPR003018">
    <property type="entry name" value="GAF"/>
</dbReference>
<evidence type="ECO:0000259" key="13">
    <source>
        <dbReference type="Pfam" id="PF02702"/>
    </source>
</evidence>
<dbReference type="STRING" id="868131.MSWAN_1124"/>
<keyword evidence="10 11" id="KW-0472">Membrane</keyword>
<dbReference type="InterPro" id="IPR014729">
    <property type="entry name" value="Rossmann-like_a/b/a_fold"/>
</dbReference>
<evidence type="ECO:0000256" key="1">
    <source>
        <dbReference type="ARBA" id="ARBA00004141"/>
    </source>
</evidence>
<keyword evidence="4 11" id="KW-0812">Transmembrane</keyword>
<dbReference type="Gene3D" id="1.20.120.620">
    <property type="entry name" value="Backbone structure of the membrane domain of e. Coli histidine kinase receptor kdpd"/>
    <property type="match status" value="1"/>
</dbReference>
<dbReference type="PANTHER" id="PTHR45569:SF1">
    <property type="entry name" value="SENSOR PROTEIN KDPD"/>
    <property type="match status" value="1"/>
</dbReference>
<dbReference type="Pfam" id="PF13492">
    <property type="entry name" value="GAF_3"/>
    <property type="match status" value="1"/>
</dbReference>
<gene>
    <name evidence="16" type="ordered locus">MSWAN_1124</name>
</gene>
<keyword evidence="8 11" id="KW-1133">Transmembrane helix</keyword>
<keyword evidence="16" id="KW-0406">Ion transport</keyword>
<dbReference type="GO" id="GO:0034220">
    <property type="term" value="P:monoatomic ion transmembrane transport"/>
    <property type="evidence" value="ECO:0007669"/>
    <property type="project" value="UniProtKB-KW"/>
</dbReference>
<accession>F6D4T4</accession>
<feature type="transmembrane region" description="Helical" evidence="11">
    <location>
        <begin position="429"/>
        <end position="445"/>
    </location>
</feature>
<dbReference type="RefSeq" id="WP_013825645.1">
    <property type="nucleotide sequence ID" value="NC_015574.1"/>
</dbReference>
<evidence type="ECO:0000313" key="16">
    <source>
        <dbReference type="EMBL" id="AEG18143.1"/>
    </source>
</evidence>
<feature type="domain" description="GAF" evidence="14">
    <location>
        <begin position="531"/>
        <end position="647"/>
    </location>
</feature>
<dbReference type="OrthoDB" id="114853at2157"/>
<name>F6D4T4_METPW</name>
<evidence type="ECO:0000256" key="4">
    <source>
        <dbReference type="ARBA" id="ARBA00022692"/>
    </source>
</evidence>
<dbReference type="SUPFAM" id="SSF52402">
    <property type="entry name" value="Adenine nucleotide alpha hydrolases-like"/>
    <property type="match status" value="1"/>
</dbReference>
<dbReference type="Proteomes" id="UP000009231">
    <property type="component" value="Chromosome"/>
</dbReference>
<evidence type="ECO:0000256" key="5">
    <source>
        <dbReference type="ARBA" id="ARBA00022741"/>
    </source>
</evidence>
<dbReference type="InterPro" id="IPR038318">
    <property type="entry name" value="KdpD_sf"/>
</dbReference>
<dbReference type="Pfam" id="PF13493">
    <property type="entry name" value="DUF4118"/>
    <property type="match status" value="1"/>
</dbReference>
<evidence type="ECO:0000256" key="3">
    <source>
        <dbReference type="ARBA" id="ARBA00022679"/>
    </source>
</evidence>
<keyword evidence="6 16" id="KW-0418">Kinase</keyword>
<evidence type="ECO:0000256" key="11">
    <source>
        <dbReference type="SAM" id="Phobius"/>
    </source>
</evidence>
<dbReference type="InterPro" id="IPR025201">
    <property type="entry name" value="KdpD_TM"/>
</dbReference>
<evidence type="ECO:0000259" key="14">
    <source>
        <dbReference type="Pfam" id="PF13492"/>
    </source>
</evidence>
<dbReference type="Pfam" id="PF02702">
    <property type="entry name" value="KdpD"/>
    <property type="match status" value="1"/>
</dbReference>
<dbReference type="Gene3D" id="3.40.50.300">
    <property type="entry name" value="P-loop containing nucleotide triphosphate hydrolases"/>
    <property type="match status" value="1"/>
</dbReference>
<dbReference type="KEGG" id="mew:MSWAN_1124"/>
<dbReference type="AlphaFoldDB" id="F6D4T4"/>
<keyword evidence="9" id="KW-0902">Two-component regulatory system</keyword>
<feature type="domain" description="Sensor protein KdpD transmembrane" evidence="15">
    <location>
        <begin position="405"/>
        <end position="511"/>
    </location>
</feature>
<dbReference type="InterPro" id="IPR006016">
    <property type="entry name" value="UspA"/>
</dbReference>
<dbReference type="Gene3D" id="3.40.50.620">
    <property type="entry name" value="HUPs"/>
    <property type="match status" value="1"/>
</dbReference>
<dbReference type="GO" id="GO:0005737">
    <property type="term" value="C:cytoplasm"/>
    <property type="evidence" value="ECO:0007669"/>
    <property type="project" value="UniProtKB-ARBA"/>
</dbReference>
<keyword evidence="5" id="KW-0547">Nucleotide-binding</keyword>
<dbReference type="InterPro" id="IPR003852">
    <property type="entry name" value="Sig_transdc_His_kinase_KdpD_N"/>
</dbReference>
<dbReference type="PANTHER" id="PTHR45569">
    <property type="entry name" value="SENSOR PROTEIN KDPD"/>
    <property type="match status" value="1"/>
</dbReference>
<keyword evidence="17" id="KW-1185">Reference proteome</keyword>
<evidence type="ECO:0000259" key="15">
    <source>
        <dbReference type="Pfam" id="PF13493"/>
    </source>
</evidence>
<evidence type="ECO:0000313" key="17">
    <source>
        <dbReference type="Proteomes" id="UP000009231"/>
    </source>
</evidence>
<sequence>MTEIKRPDPDELLSQIKEEESKQDQNKGYLKIFLGYVAGVGKTYRMLSEARVLNENKKDVVVGIAETHGRKETQDLLKGLEVIPQRKIKYKEILLEEFDIDAVLKRKPDYVMVDELAHTNVPGSRHLKRYNDVEELLSQGITVYTTLNIQHIESVNDIIKQITGVQVKETVPDRIIQMTDKIELVDLPTGELIERLKEGKVYIPEKAKQAMERFFRERNLVALRELALRYTTTHIDYDMDYFLKQEKIIGPWDASNRIMVCISSNSSSEKLIRVAHRFSDLFNVEYFAVYVDPSYKFNMKSEEVIQLDKNLKLAEELDANLFRLAGNKISDEIVSFAKSKNITLIIMGHSRRSRFQKIFEGSVINKVIQKSQAQVLILENENKEFIKTKNVKKPYFSLKKELKPYTVSILSIGLTSLICFVIRPYIEAINIPMIFIIPVVISGLVSGRKAGILSSVLAVGVFDFLFVQPYYSFSVSDVRFVPTFLVLLIVGIITSFLADVVKKQVENTRQREQFIASLYDFSKDLLISQSLRDILGRSTQYISELFNYDVIILMQDDQKRLNIVSRFGDHVSFDDNECGVSNWVFEHQKSAGRTTETLSSSKWYHIPLKVPSGILGVLAIATDESIDNEKKHLIESFASIVSLTMSNSIKE</sequence>
<dbReference type="GeneID" id="10668629"/>
<dbReference type="InterPro" id="IPR029016">
    <property type="entry name" value="GAF-like_dom_sf"/>
</dbReference>
<evidence type="ECO:0000259" key="12">
    <source>
        <dbReference type="Pfam" id="PF00582"/>
    </source>
</evidence>
<dbReference type="Pfam" id="PF00582">
    <property type="entry name" value="Usp"/>
    <property type="match status" value="1"/>
</dbReference>
<organism evidence="16 17">
    <name type="scientific">Methanobacterium paludis (strain DSM 25820 / JCM 18151 / SWAN1)</name>
    <dbReference type="NCBI Taxonomy" id="868131"/>
    <lineage>
        <taxon>Archaea</taxon>
        <taxon>Methanobacteriati</taxon>
        <taxon>Methanobacteriota</taxon>
        <taxon>Methanomada group</taxon>
        <taxon>Methanobacteria</taxon>
        <taxon>Methanobacteriales</taxon>
        <taxon>Methanobacteriaceae</taxon>
        <taxon>Methanobacterium</taxon>
    </lineage>
</organism>
<dbReference type="eggNOG" id="arCOG02053">
    <property type="taxonomic scope" value="Archaea"/>
</dbReference>